<name>A0A8S1VX25_9CILI</name>
<reference evidence="1" key="1">
    <citation type="submission" date="2021-01" db="EMBL/GenBank/DDBJ databases">
        <authorList>
            <consortium name="Genoscope - CEA"/>
            <person name="William W."/>
        </authorList>
    </citation>
    <scope>NUCLEOTIDE SEQUENCE</scope>
</reference>
<organism evidence="1 2">
    <name type="scientific">Paramecium pentaurelia</name>
    <dbReference type="NCBI Taxonomy" id="43138"/>
    <lineage>
        <taxon>Eukaryota</taxon>
        <taxon>Sar</taxon>
        <taxon>Alveolata</taxon>
        <taxon>Ciliophora</taxon>
        <taxon>Intramacronucleata</taxon>
        <taxon>Oligohymenophorea</taxon>
        <taxon>Peniculida</taxon>
        <taxon>Parameciidae</taxon>
        <taxon>Paramecium</taxon>
    </lineage>
</organism>
<protein>
    <submittedName>
        <fullName evidence="1">Uncharacterized protein</fullName>
    </submittedName>
</protein>
<evidence type="ECO:0000313" key="2">
    <source>
        <dbReference type="Proteomes" id="UP000689195"/>
    </source>
</evidence>
<keyword evidence="2" id="KW-1185">Reference proteome</keyword>
<dbReference type="Proteomes" id="UP000689195">
    <property type="component" value="Unassembled WGS sequence"/>
</dbReference>
<evidence type="ECO:0000313" key="1">
    <source>
        <dbReference type="EMBL" id="CAD8180775.1"/>
    </source>
</evidence>
<gene>
    <name evidence="1" type="ORF">PPENT_87.1.T0750024</name>
</gene>
<proteinExistence type="predicted"/>
<comment type="caution">
    <text evidence="1">The sequence shown here is derived from an EMBL/GenBank/DDBJ whole genome shotgun (WGS) entry which is preliminary data.</text>
</comment>
<sequence>MKVLYHLLLTNQLEIQKEQNGIQILLYLKKIHK</sequence>
<dbReference type="AlphaFoldDB" id="A0A8S1VX25"/>
<dbReference type="EMBL" id="CAJJDO010000075">
    <property type="protein sequence ID" value="CAD8180775.1"/>
    <property type="molecule type" value="Genomic_DNA"/>
</dbReference>
<accession>A0A8S1VX25</accession>